<keyword evidence="4" id="KW-1185">Reference proteome</keyword>
<dbReference type="GO" id="GO:0006950">
    <property type="term" value="P:response to stress"/>
    <property type="evidence" value="ECO:0007669"/>
    <property type="project" value="UniProtKB-ARBA"/>
</dbReference>
<protein>
    <recommendedName>
        <fullName evidence="2">Response regulatory domain-containing protein</fullName>
    </recommendedName>
</protein>
<gene>
    <name evidence="3" type="ORF">PUMCH_000137</name>
</gene>
<evidence type="ECO:0000313" key="4">
    <source>
        <dbReference type="Proteomes" id="UP001338582"/>
    </source>
</evidence>
<proteinExistence type="predicted"/>
<evidence type="ECO:0000259" key="2">
    <source>
        <dbReference type="PROSITE" id="PS50110"/>
    </source>
</evidence>
<dbReference type="SMART" id="SM00448">
    <property type="entry name" value="REC"/>
    <property type="match status" value="1"/>
</dbReference>
<evidence type="ECO:0000313" key="3">
    <source>
        <dbReference type="EMBL" id="WPK22914.1"/>
    </source>
</evidence>
<dbReference type="InterPro" id="IPR011006">
    <property type="entry name" value="CheY-like_superfamily"/>
</dbReference>
<organism evidence="3 4">
    <name type="scientific">Australozyma saopauloensis</name>
    <dbReference type="NCBI Taxonomy" id="291208"/>
    <lineage>
        <taxon>Eukaryota</taxon>
        <taxon>Fungi</taxon>
        <taxon>Dikarya</taxon>
        <taxon>Ascomycota</taxon>
        <taxon>Saccharomycotina</taxon>
        <taxon>Pichiomycetes</taxon>
        <taxon>Metschnikowiaceae</taxon>
        <taxon>Australozyma</taxon>
    </lineage>
</organism>
<dbReference type="PANTHER" id="PTHR43228">
    <property type="entry name" value="TWO-COMPONENT RESPONSE REGULATOR"/>
    <property type="match status" value="1"/>
</dbReference>
<accession>A0AAX4H3Z8</accession>
<dbReference type="PROSITE" id="PS50110">
    <property type="entry name" value="RESPONSE_REGULATORY"/>
    <property type="match status" value="1"/>
</dbReference>
<feature type="modified residue" description="4-aspartylphosphate" evidence="1">
    <location>
        <position position="112"/>
    </location>
</feature>
<dbReference type="GO" id="GO:0000160">
    <property type="term" value="P:phosphorelay signal transduction system"/>
    <property type="evidence" value="ECO:0007669"/>
    <property type="project" value="InterPro"/>
</dbReference>
<dbReference type="KEGG" id="asau:88171206"/>
<dbReference type="Pfam" id="PF00072">
    <property type="entry name" value="Response_reg"/>
    <property type="match status" value="1"/>
</dbReference>
<name>A0AAX4H3Z8_9ASCO</name>
<sequence>MLKMIVPPLLDNRAIGLEAWNSASSRLKSILPEAEISTENVAAIFTPPKGDGLRLPENDQYRFLVVDDNVIYLRIFKRVLHKLFPTATVDVLQLSTAVDVHSLLQYHIVFLDIEMPDVTGVDIARSVRSCPSLDTVGLIAVTTRHLLSDLQLYQQCGFDHTFPKPVGLNQGNIFEQILRVLENRSSHFC</sequence>
<dbReference type="GO" id="GO:0036180">
    <property type="term" value="P:filamentous growth of a population of unicellular organisms in response to biotic stimulus"/>
    <property type="evidence" value="ECO:0007669"/>
    <property type="project" value="UniProtKB-ARBA"/>
</dbReference>
<dbReference type="EMBL" id="CP138894">
    <property type="protein sequence ID" value="WPK22914.1"/>
    <property type="molecule type" value="Genomic_DNA"/>
</dbReference>
<dbReference type="SUPFAM" id="SSF52172">
    <property type="entry name" value="CheY-like"/>
    <property type="match status" value="1"/>
</dbReference>
<dbReference type="AlphaFoldDB" id="A0AAX4H3Z8"/>
<reference evidence="3 4" key="1">
    <citation type="submission" date="2023-10" db="EMBL/GenBank/DDBJ databases">
        <title>Draft Genome Sequence of Candida saopaulonensis from a very Premature Infant with Sepsis.</title>
        <authorList>
            <person name="Ning Y."/>
            <person name="Dai R."/>
            <person name="Xiao M."/>
            <person name="Xu Y."/>
            <person name="Yan Q."/>
            <person name="Zhang L."/>
        </authorList>
    </citation>
    <scope>NUCLEOTIDE SEQUENCE [LARGE SCALE GENOMIC DNA]</scope>
    <source>
        <strain evidence="3 4">19XY460</strain>
    </source>
</reference>
<dbReference type="GeneID" id="88171206"/>
<dbReference type="Proteomes" id="UP001338582">
    <property type="component" value="Chromosome 1"/>
</dbReference>
<dbReference type="CDD" id="cd17546">
    <property type="entry name" value="REC_hyHK_CKI1_RcsC-like"/>
    <property type="match status" value="1"/>
</dbReference>
<feature type="domain" description="Response regulatory" evidence="2">
    <location>
        <begin position="62"/>
        <end position="179"/>
    </location>
</feature>
<dbReference type="PANTHER" id="PTHR43228:SF1">
    <property type="entry name" value="TWO-COMPONENT RESPONSE REGULATOR ARR22"/>
    <property type="match status" value="1"/>
</dbReference>
<dbReference type="GO" id="GO:1900445">
    <property type="term" value="P:positive regulation of filamentous growth of a population of unicellular organisms in response to biotic stimulus"/>
    <property type="evidence" value="ECO:0007669"/>
    <property type="project" value="UniProtKB-ARBA"/>
</dbReference>
<evidence type="ECO:0000256" key="1">
    <source>
        <dbReference type="PROSITE-ProRule" id="PRU00169"/>
    </source>
</evidence>
<dbReference type="RefSeq" id="XP_062875301.1">
    <property type="nucleotide sequence ID" value="XM_063019231.1"/>
</dbReference>
<dbReference type="Gene3D" id="3.40.50.2300">
    <property type="match status" value="1"/>
</dbReference>
<dbReference type="InterPro" id="IPR001789">
    <property type="entry name" value="Sig_transdc_resp-reg_receiver"/>
</dbReference>
<dbReference type="InterPro" id="IPR052048">
    <property type="entry name" value="ST_Response_Regulator"/>
</dbReference>
<keyword evidence="1" id="KW-0597">Phosphoprotein</keyword>